<protein>
    <recommendedName>
        <fullName evidence="1">DNA-directed RNA polymerase</fullName>
        <ecNumber evidence="1">2.7.7.6</ecNumber>
    </recommendedName>
</protein>
<proteinExistence type="predicted"/>
<dbReference type="PANTHER" id="PTHR20856">
    <property type="entry name" value="DNA-DIRECTED RNA POLYMERASE I SUBUNIT 2"/>
    <property type="match status" value="1"/>
</dbReference>
<dbReference type="CDD" id="cd00653">
    <property type="entry name" value="RNA_pol_B_RPB2"/>
    <property type="match status" value="1"/>
</dbReference>
<dbReference type="GO" id="GO:0032549">
    <property type="term" value="F:ribonucleoside binding"/>
    <property type="evidence" value="ECO:0007669"/>
    <property type="project" value="InterPro"/>
</dbReference>
<comment type="caution">
    <text evidence="8">The sequence shown here is derived from an EMBL/GenBank/DDBJ whole genome shotgun (WGS) entry which is preliminary data.</text>
</comment>
<evidence type="ECO:0000256" key="1">
    <source>
        <dbReference type="ARBA" id="ARBA00012418"/>
    </source>
</evidence>
<dbReference type="EC" id="2.7.7.6" evidence="1"/>
<evidence type="ECO:0000256" key="5">
    <source>
        <dbReference type="ARBA" id="ARBA00023163"/>
    </source>
</evidence>
<feature type="domain" description="RNA polymerase Rpb2" evidence="7">
    <location>
        <begin position="328"/>
        <end position="416"/>
    </location>
</feature>
<dbReference type="InterPro" id="IPR037033">
    <property type="entry name" value="DNA-dir_RNAP_su2_hyb_sf"/>
</dbReference>
<dbReference type="InterPro" id="IPR015712">
    <property type="entry name" value="DNA-dir_RNA_pol_su2"/>
</dbReference>
<dbReference type="Pfam" id="PF00562">
    <property type="entry name" value="RNA_pol_Rpb2_6"/>
    <property type="match status" value="1"/>
</dbReference>
<gene>
    <name evidence="8" type="ORF">LCGC14_2608280</name>
</gene>
<keyword evidence="5" id="KW-0804">Transcription</keyword>
<evidence type="ECO:0000256" key="3">
    <source>
        <dbReference type="ARBA" id="ARBA00022679"/>
    </source>
</evidence>
<dbReference type="Gene3D" id="2.40.270.10">
    <property type="entry name" value="DNA-directed RNA polymerase, subunit 2, domain 6"/>
    <property type="match status" value="1"/>
</dbReference>
<dbReference type="SUPFAM" id="SSF64484">
    <property type="entry name" value="beta and beta-prime subunits of DNA dependent RNA-polymerase"/>
    <property type="match status" value="1"/>
</dbReference>
<dbReference type="GO" id="GO:0000428">
    <property type="term" value="C:DNA-directed RNA polymerase complex"/>
    <property type="evidence" value="ECO:0007669"/>
    <property type="project" value="UniProtKB-KW"/>
</dbReference>
<dbReference type="InterPro" id="IPR007121">
    <property type="entry name" value="RNA_pol_bsu_CS"/>
</dbReference>
<dbReference type="EMBL" id="LAZR01044210">
    <property type="protein sequence ID" value="KKL05216.1"/>
    <property type="molecule type" value="Genomic_DNA"/>
</dbReference>
<keyword evidence="2" id="KW-0240">DNA-directed RNA polymerase</keyword>
<dbReference type="Gene3D" id="3.90.1800.10">
    <property type="entry name" value="RNA polymerase alpha subunit dimerisation domain"/>
    <property type="match status" value="1"/>
</dbReference>
<dbReference type="AlphaFoldDB" id="A0A0F9CHR7"/>
<name>A0A0F9CHR7_9ZZZZ</name>
<evidence type="ECO:0000256" key="2">
    <source>
        <dbReference type="ARBA" id="ARBA00022478"/>
    </source>
</evidence>
<keyword evidence="3" id="KW-0808">Transferase</keyword>
<feature type="non-terminal residue" evidence="8">
    <location>
        <position position="1"/>
    </location>
</feature>
<feature type="domain" description="DNA-directed RNA polymerase subunit 2 hybrid-binding" evidence="6">
    <location>
        <begin position="2"/>
        <end position="326"/>
    </location>
</feature>
<keyword evidence="4" id="KW-0548">Nucleotidyltransferase</keyword>
<dbReference type="GO" id="GO:0003899">
    <property type="term" value="F:DNA-directed RNA polymerase activity"/>
    <property type="evidence" value="ECO:0007669"/>
    <property type="project" value="UniProtKB-EC"/>
</dbReference>
<dbReference type="InterPro" id="IPR014724">
    <property type="entry name" value="RNA_pol_RPB2_OB-fold"/>
</dbReference>
<reference evidence="8" key="1">
    <citation type="journal article" date="2015" name="Nature">
        <title>Complex archaea that bridge the gap between prokaryotes and eukaryotes.</title>
        <authorList>
            <person name="Spang A."/>
            <person name="Saw J.H."/>
            <person name="Jorgensen S.L."/>
            <person name="Zaremba-Niedzwiedzka K."/>
            <person name="Martijn J."/>
            <person name="Lind A.E."/>
            <person name="van Eijk R."/>
            <person name="Schleper C."/>
            <person name="Guy L."/>
            <person name="Ettema T.J."/>
        </authorList>
    </citation>
    <scope>NUCLEOTIDE SEQUENCE</scope>
</reference>
<dbReference type="GO" id="GO:0006351">
    <property type="term" value="P:DNA-templated transcription"/>
    <property type="evidence" value="ECO:0007669"/>
    <property type="project" value="InterPro"/>
</dbReference>
<organism evidence="8">
    <name type="scientific">marine sediment metagenome</name>
    <dbReference type="NCBI Taxonomy" id="412755"/>
    <lineage>
        <taxon>unclassified sequences</taxon>
        <taxon>metagenomes</taxon>
        <taxon>ecological metagenomes</taxon>
    </lineage>
</organism>
<dbReference type="GO" id="GO:0003677">
    <property type="term" value="F:DNA binding"/>
    <property type="evidence" value="ECO:0007669"/>
    <property type="project" value="InterPro"/>
</dbReference>
<evidence type="ECO:0000313" key="8">
    <source>
        <dbReference type="EMBL" id="KKL05216.1"/>
    </source>
</evidence>
<dbReference type="InterPro" id="IPR007120">
    <property type="entry name" value="DNA-dir_RNAP_su2_dom"/>
</dbReference>
<sequence length="421" mass="46846">ILQYPQKPVVRSFVYDTLNNYPAGQNLVVAVMTYDGYNMEDALVFNKGSLDRGVGRSFYFKPYSAVEMNYAGGLKDEIAIPEKDASGYKLETSYRFLESDGIVYPEAEIGEGEVLIGKTSPPKFLSEAREISVRTKKESSIYMKQEEKGTIESVFVTEDEDGNKIVQVKTRDQRIPEIGDKFATSHGQKGVIGMLADEEDVPFTSKGIKPDVIFNPHGLPSRMTVGYLLELLAGKVGCLRGEIVDGTSFSGVGKKELEQQLKKLGFRYDGKETMYNGITGKRMVAKIFIGNLYYLKLKHMVGNKLHGRASGKVALLTRQPIEGRSRGGALRLGEMEQQALVAHGASLLLKERYDSDKVVLYVCSKCGSIAVEDSVREKIVCPVCSSEDSEPVEISYVFKLLLEELQGMHIHTKLKLKNKYE</sequence>
<dbReference type="Pfam" id="PF04560">
    <property type="entry name" value="RNA_pol_Rpb2_7"/>
    <property type="match status" value="1"/>
</dbReference>
<evidence type="ECO:0000259" key="7">
    <source>
        <dbReference type="Pfam" id="PF04560"/>
    </source>
</evidence>
<evidence type="ECO:0000259" key="6">
    <source>
        <dbReference type="Pfam" id="PF00562"/>
    </source>
</evidence>
<dbReference type="PROSITE" id="PS01166">
    <property type="entry name" value="RNA_POL_BETA"/>
    <property type="match status" value="1"/>
</dbReference>
<evidence type="ECO:0000256" key="4">
    <source>
        <dbReference type="ARBA" id="ARBA00022695"/>
    </source>
</evidence>
<dbReference type="InterPro" id="IPR007641">
    <property type="entry name" value="RNA_pol_Rpb2_7"/>
</dbReference>
<dbReference type="Gene3D" id="2.40.50.150">
    <property type="match status" value="1"/>
</dbReference>
<accession>A0A0F9CHR7</accession>